<comment type="similarity">
    <text evidence="1 5">Belongs to the short-chain dehydrogenases/reductases (SDR) family.</text>
</comment>
<gene>
    <name evidence="6" type="ORF">WN944_012610</name>
</gene>
<dbReference type="PANTHER" id="PTHR43943:SF2">
    <property type="entry name" value="DEHYDROGENASE_REDUCTASE 4"/>
    <property type="match status" value="1"/>
</dbReference>
<dbReference type="InterPro" id="IPR002347">
    <property type="entry name" value="SDR_fam"/>
</dbReference>
<dbReference type="InterPro" id="IPR020904">
    <property type="entry name" value="Sc_DH/Rdtase_CS"/>
</dbReference>
<protein>
    <recommendedName>
        <fullName evidence="3">(21S)-21-acetoxyl-apo-melianone synthase SDR</fullName>
    </recommendedName>
    <alternativeName>
        <fullName evidence="4">Short chain dehydrogenase-reductase</fullName>
    </alternativeName>
</protein>
<dbReference type="AlphaFoldDB" id="A0AAP0MVH1"/>
<sequence length="272" mass="28831">MEKVNMAKRFQGKVAVVTASTQGIGLGVAERLGLEGASVVISSRKQKNVDKAVEKLKALGIEVIGIICHVSNEQHRKNLIDKTVEKYGRIDVFVLNAAVNPSAADLLKTKESVLDKLWEINVKSSILLMQIISTKVFHGRVTIDFPVDAAPHMQKGSSVVFISSIAGYQPPSAMAMYGVTKTALLGLTKALAAEMAPDTRVNCVAPGFVPTHFAQALLGNDAVRKALEGKTLLNRLGTTGNMAAAIAFLASDDASYITGETLVVAGGMASRL</sequence>
<evidence type="ECO:0000256" key="3">
    <source>
        <dbReference type="ARBA" id="ARBA00071958"/>
    </source>
</evidence>
<evidence type="ECO:0000313" key="7">
    <source>
        <dbReference type="Proteomes" id="UP001428341"/>
    </source>
</evidence>
<comment type="catalytic activity">
    <reaction evidence="2">
        <text>21-O-acetyl-isomeliandiol + A = (21S)-21-acetoxyl-apo-melianone + AH2</text>
        <dbReference type="Rhea" id="RHEA:80307"/>
        <dbReference type="ChEBI" id="CHEBI:13193"/>
        <dbReference type="ChEBI" id="CHEBI:17499"/>
        <dbReference type="ChEBI" id="CHEBI:231455"/>
        <dbReference type="ChEBI" id="CHEBI:231456"/>
    </reaction>
    <physiologicalReaction direction="left-to-right" evidence="2">
        <dbReference type="Rhea" id="RHEA:80308"/>
    </physiologicalReaction>
</comment>
<organism evidence="6 7">
    <name type="scientific">Citrus x changshan-huyou</name>
    <dbReference type="NCBI Taxonomy" id="2935761"/>
    <lineage>
        <taxon>Eukaryota</taxon>
        <taxon>Viridiplantae</taxon>
        <taxon>Streptophyta</taxon>
        <taxon>Embryophyta</taxon>
        <taxon>Tracheophyta</taxon>
        <taxon>Spermatophyta</taxon>
        <taxon>Magnoliopsida</taxon>
        <taxon>eudicotyledons</taxon>
        <taxon>Gunneridae</taxon>
        <taxon>Pentapetalae</taxon>
        <taxon>rosids</taxon>
        <taxon>malvids</taxon>
        <taxon>Sapindales</taxon>
        <taxon>Rutaceae</taxon>
        <taxon>Aurantioideae</taxon>
        <taxon>Citrus</taxon>
    </lineage>
</organism>
<dbReference type="SUPFAM" id="SSF51735">
    <property type="entry name" value="NAD(P)-binding Rossmann-fold domains"/>
    <property type="match status" value="1"/>
</dbReference>
<evidence type="ECO:0000256" key="1">
    <source>
        <dbReference type="ARBA" id="ARBA00006484"/>
    </source>
</evidence>
<dbReference type="Pfam" id="PF00106">
    <property type="entry name" value="adh_short"/>
    <property type="match status" value="1"/>
</dbReference>
<dbReference type="FunFam" id="3.40.50.720:FF:000084">
    <property type="entry name" value="Short-chain dehydrogenase reductase"/>
    <property type="match status" value="1"/>
</dbReference>
<keyword evidence="7" id="KW-1185">Reference proteome</keyword>
<dbReference type="EMBL" id="JBCGBO010000002">
    <property type="protein sequence ID" value="KAK9224160.1"/>
    <property type="molecule type" value="Genomic_DNA"/>
</dbReference>
<dbReference type="PROSITE" id="PS00061">
    <property type="entry name" value="ADH_SHORT"/>
    <property type="match status" value="1"/>
</dbReference>
<accession>A0AAP0MVH1</accession>
<dbReference type="PRINTS" id="PR00080">
    <property type="entry name" value="SDRFAMILY"/>
</dbReference>
<evidence type="ECO:0000313" key="6">
    <source>
        <dbReference type="EMBL" id="KAK9224160.1"/>
    </source>
</evidence>
<name>A0AAP0MVH1_9ROSI</name>
<evidence type="ECO:0000256" key="5">
    <source>
        <dbReference type="RuleBase" id="RU000363"/>
    </source>
</evidence>
<dbReference type="Proteomes" id="UP001428341">
    <property type="component" value="Unassembled WGS sequence"/>
</dbReference>
<dbReference type="PANTHER" id="PTHR43943">
    <property type="entry name" value="DEHYDROGENASE/REDUCTASE (SDR FAMILY) MEMBER 4"/>
    <property type="match status" value="1"/>
</dbReference>
<evidence type="ECO:0000256" key="4">
    <source>
        <dbReference type="ARBA" id="ARBA00079187"/>
    </source>
</evidence>
<proteinExistence type="inferred from homology"/>
<comment type="caution">
    <text evidence="6">The sequence shown here is derived from an EMBL/GenBank/DDBJ whole genome shotgun (WGS) entry which is preliminary data.</text>
</comment>
<dbReference type="NCBIfam" id="NF005559">
    <property type="entry name" value="PRK07231.1"/>
    <property type="match status" value="1"/>
</dbReference>
<dbReference type="InterPro" id="IPR036291">
    <property type="entry name" value="NAD(P)-bd_dom_sf"/>
</dbReference>
<dbReference type="Gene3D" id="3.40.50.720">
    <property type="entry name" value="NAD(P)-binding Rossmann-like Domain"/>
    <property type="match status" value="1"/>
</dbReference>
<evidence type="ECO:0000256" key="2">
    <source>
        <dbReference type="ARBA" id="ARBA00052082"/>
    </source>
</evidence>
<reference evidence="6 7" key="1">
    <citation type="submission" date="2024-05" db="EMBL/GenBank/DDBJ databases">
        <title>Haplotype-resolved chromosome-level genome assembly of Huyou (Citrus changshanensis).</title>
        <authorList>
            <person name="Miao C."/>
            <person name="Chen W."/>
            <person name="Wu Y."/>
            <person name="Wang L."/>
            <person name="Zhao S."/>
            <person name="Grierson D."/>
            <person name="Xu C."/>
            <person name="Chen K."/>
        </authorList>
    </citation>
    <scope>NUCLEOTIDE SEQUENCE [LARGE SCALE GENOMIC DNA]</scope>
    <source>
        <strain evidence="6">01-14</strain>
        <tissue evidence="6">Leaf</tissue>
    </source>
</reference>
<dbReference type="PRINTS" id="PR00081">
    <property type="entry name" value="GDHRDH"/>
</dbReference>